<feature type="region of interest" description="Disordered" evidence="1">
    <location>
        <begin position="34"/>
        <end position="58"/>
    </location>
</feature>
<accession>A0A375J3U4</accession>
<reference evidence="2 3" key="1">
    <citation type="submission" date="2018-01" db="EMBL/GenBank/DDBJ databases">
        <authorList>
            <person name="Gaut B.S."/>
            <person name="Morton B.R."/>
            <person name="Clegg M.T."/>
            <person name="Duvall M.R."/>
        </authorList>
    </citation>
    <scope>NUCLEOTIDE SEQUENCE [LARGE SCALE GENOMIC DNA]</scope>
    <source>
        <strain evidence="2">Cupriavidus taiwanensis cmp 52</strain>
    </source>
</reference>
<sequence length="58" mass="5900">MGDPEGANPRRRHEGDRSLYLGAFGIVGAFDSGKGLPGAGNITTAEGAKPSQSKGTNK</sequence>
<dbReference type="Proteomes" id="UP000256805">
    <property type="component" value="Unassembled WGS sequence"/>
</dbReference>
<dbReference type="AlphaFoldDB" id="A0A375J3U4"/>
<organism evidence="2 3">
    <name type="scientific">Cupriavidus taiwanensis</name>
    <dbReference type="NCBI Taxonomy" id="164546"/>
    <lineage>
        <taxon>Bacteria</taxon>
        <taxon>Pseudomonadati</taxon>
        <taxon>Pseudomonadota</taxon>
        <taxon>Betaproteobacteria</taxon>
        <taxon>Burkholderiales</taxon>
        <taxon>Burkholderiaceae</taxon>
        <taxon>Cupriavidus</taxon>
    </lineage>
</organism>
<evidence type="ECO:0000313" key="3">
    <source>
        <dbReference type="Proteomes" id="UP000256805"/>
    </source>
</evidence>
<evidence type="ECO:0000256" key="1">
    <source>
        <dbReference type="SAM" id="MobiDB-lite"/>
    </source>
</evidence>
<name>A0A375J3U4_9BURK</name>
<dbReference type="EMBL" id="OVTA01000030">
    <property type="protein sequence ID" value="SPR99312.1"/>
    <property type="molecule type" value="Genomic_DNA"/>
</dbReference>
<protein>
    <submittedName>
        <fullName evidence="2">Uncharacterized protein</fullName>
    </submittedName>
</protein>
<evidence type="ECO:0000313" key="2">
    <source>
        <dbReference type="EMBL" id="SPR99312.1"/>
    </source>
</evidence>
<proteinExistence type="predicted"/>
<gene>
    <name evidence="2" type="ORF">CBM2634_A80244</name>
</gene>